<dbReference type="Pfam" id="PF13920">
    <property type="entry name" value="zf-C3HC4_3"/>
    <property type="match status" value="1"/>
</dbReference>
<evidence type="ECO:0000256" key="1">
    <source>
        <dbReference type="PROSITE-ProRule" id="PRU00175"/>
    </source>
</evidence>
<dbReference type="GO" id="GO:0008270">
    <property type="term" value="F:zinc ion binding"/>
    <property type="evidence" value="ECO:0007669"/>
    <property type="project" value="UniProtKB-KW"/>
</dbReference>
<feature type="region of interest" description="Disordered" evidence="2">
    <location>
        <begin position="291"/>
        <end position="352"/>
    </location>
</feature>
<reference evidence="5" key="1">
    <citation type="journal article" date="2012" name="Nature">
        <title>A physical, genetic and functional sequence assembly of the barley genome.</title>
        <authorList>
            <consortium name="The International Barley Genome Sequencing Consortium"/>
            <person name="Mayer K.F."/>
            <person name="Waugh R."/>
            <person name="Brown J.W."/>
            <person name="Schulman A."/>
            <person name="Langridge P."/>
            <person name="Platzer M."/>
            <person name="Fincher G.B."/>
            <person name="Muehlbauer G.J."/>
            <person name="Sato K."/>
            <person name="Close T.J."/>
            <person name="Wise R.P."/>
            <person name="Stein N."/>
        </authorList>
    </citation>
    <scope>NUCLEOTIDE SEQUENCE [LARGE SCALE GENOMIC DNA]</scope>
    <source>
        <strain evidence="5">cv. Morex</strain>
    </source>
</reference>
<name>A0A8I6XIS4_HORVV</name>
<dbReference type="Gramene" id="HORVU.MOREX.r3.4HG0414400.1">
    <property type="protein sequence ID" value="HORVU.MOREX.r3.4HG0414400.1"/>
    <property type="gene ID" value="HORVU.MOREX.r3.4HG0414400"/>
</dbReference>
<feature type="compositionally biased region" description="Acidic residues" evidence="2">
    <location>
        <begin position="444"/>
        <end position="456"/>
    </location>
</feature>
<dbReference type="Proteomes" id="UP000011116">
    <property type="component" value="Chromosome 4H"/>
</dbReference>
<organism evidence="4 5">
    <name type="scientific">Hordeum vulgare subsp. vulgare</name>
    <name type="common">Domesticated barley</name>
    <dbReference type="NCBI Taxonomy" id="112509"/>
    <lineage>
        <taxon>Eukaryota</taxon>
        <taxon>Viridiplantae</taxon>
        <taxon>Streptophyta</taxon>
        <taxon>Embryophyta</taxon>
        <taxon>Tracheophyta</taxon>
        <taxon>Spermatophyta</taxon>
        <taxon>Magnoliopsida</taxon>
        <taxon>Liliopsida</taxon>
        <taxon>Poales</taxon>
        <taxon>Poaceae</taxon>
        <taxon>BOP clade</taxon>
        <taxon>Pooideae</taxon>
        <taxon>Triticodae</taxon>
        <taxon>Triticeae</taxon>
        <taxon>Hordeinae</taxon>
        <taxon>Hordeum</taxon>
    </lineage>
</organism>
<keyword evidence="5" id="KW-1185">Reference proteome</keyword>
<dbReference type="Gramene" id="HORVU.MOREX.r2.4HG0345360.1">
    <property type="protein sequence ID" value="HORVU.MOREX.r2.4HG0345360.1"/>
    <property type="gene ID" value="HORVU.MOREX.r2.4HG0345360"/>
</dbReference>
<keyword evidence="1" id="KW-0863">Zinc-finger</keyword>
<dbReference type="EnsemblPlants" id="HORVU.MOREX.r3.4HG0414400.1">
    <property type="protein sequence ID" value="HORVU.MOREX.r3.4HG0414400.1"/>
    <property type="gene ID" value="HORVU.MOREX.r3.4HG0414400"/>
</dbReference>
<feature type="compositionally biased region" description="Polar residues" evidence="2">
    <location>
        <begin position="324"/>
        <end position="336"/>
    </location>
</feature>
<feature type="region of interest" description="Disordered" evidence="2">
    <location>
        <begin position="390"/>
        <end position="457"/>
    </location>
</feature>
<feature type="compositionally biased region" description="Basic and acidic residues" evidence="2">
    <location>
        <begin position="210"/>
        <end position="221"/>
    </location>
</feature>
<proteinExistence type="predicted"/>
<protein>
    <recommendedName>
        <fullName evidence="3">RING-type domain-containing protein</fullName>
    </recommendedName>
</protein>
<keyword evidence="1" id="KW-0862">Zinc</keyword>
<dbReference type="SUPFAM" id="SSF57850">
    <property type="entry name" value="RING/U-box"/>
    <property type="match status" value="1"/>
</dbReference>
<dbReference type="PANTHER" id="PTHR46519:SF5">
    <property type="entry name" value="RING_U-BOX SUPERFAMILY PROTEIN"/>
    <property type="match status" value="1"/>
</dbReference>
<dbReference type="InterPro" id="IPR013083">
    <property type="entry name" value="Znf_RING/FYVE/PHD"/>
</dbReference>
<dbReference type="SMR" id="A0A8I6XIS4"/>
<dbReference type="PANTHER" id="PTHR46519">
    <property type="entry name" value="RING/U-BOX SUPERFAMILY PROTEIN"/>
    <property type="match status" value="1"/>
</dbReference>
<dbReference type="CDD" id="cd16647">
    <property type="entry name" value="mRING-HC-C3HC5_NEU1"/>
    <property type="match status" value="1"/>
</dbReference>
<reference evidence="4" key="2">
    <citation type="submission" date="2020-10" db="EMBL/GenBank/DDBJ databases">
        <authorList>
            <person name="Scholz U."/>
            <person name="Mascher M."/>
            <person name="Fiebig A."/>
        </authorList>
    </citation>
    <scope>NUCLEOTIDE SEQUENCE [LARGE SCALE GENOMIC DNA]</scope>
    <source>
        <strain evidence="4">cv. Morex</strain>
    </source>
</reference>
<evidence type="ECO:0000259" key="3">
    <source>
        <dbReference type="PROSITE" id="PS50089"/>
    </source>
</evidence>
<sequence>MVNSLGPHHSSSSSSSAPRSSQRPASGFARLLWTNSSSSSSARAPVEKCHFRFRLPSTYTRHSPSRLARTMSASTMDDLRVKSMVCPAGGGGEASSSAAASAAASRIIAQWAARRRQACEQMVLGGLDRRDRDSELMALARLHAVSTMLDASSFLRARADADDGRRARSPERALVRRIAREWTAPAPAQRQGSPRGRHGDGGAGEEWLGETERERVRSVRERVRRASQGGGDGADGHAPGLHGRQARAPGAARRMSMERLRELQGLSEHRAVSSFAHRGRIQSVLRGRIFLGGRPRQDGGPISTAAGQEGQITQSHHRPGTGAENITSDQATNGDHSSLPEDDNQHLENASASHEIQALQPTEDQSGNVPNTHDALQDGHLDQEQHVHGYQEYSSDSGSSDQSGEQTGSSSSDNGGAQEEAIAYVQPTPSVQWRGESSGASGQEAEEEEEDEDEEEWHVIDNPEAEAQQWRPDLGGFARHNRLQEDALYGMYRAELRELLSRRSVSNLLSSGFRESLDQLVHSYAQRQEEHDPPAPLNQDHVQHHRIHGADQAEHAAQPPAGHRPQRRWRMMPPGRDWSRQPMDRPDEFEVDEAIHDLRDDMAVLQRGMASTQQMLQACMEMQVELQRSIRQEVASAMNGSLSLQGTVRWYDDGSQWELVRKGTCCICCDSQIDSLLYRCGHMCTCSKCARELLRGAGKCPLCRAPIVEVVRAYSII</sequence>
<accession>A0A8I6XIS4</accession>
<feature type="compositionally biased region" description="Low complexity" evidence="2">
    <location>
        <begin position="390"/>
        <end position="413"/>
    </location>
</feature>
<feature type="compositionally biased region" description="Low complexity" evidence="2">
    <location>
        <begin position="236"/>
        <end position="254"/>
    </location>
</feature>
<dbReference type="InterPro" id="IPR001841">
    <property type="entry name" value="Znf_RING"/>
</dbReference>
<evidence type="ECO:0000313" key="4">
    <source>
        <dbReference type="EnsemblPlants" id="HORVU.MOREX.r3.4HG0414400.1"/>
    </source>
</evidence>
<feature type="region of interest" description="Disordered" evidence="2">
    <location>
        <begin position="1"/>
        <end position="25"/>
    </location>
</feature>
<feature type="domain" description="RING-type" evidence="3">
    <location>
        <begin position="665"/>
        <end position="704"/>
    </location>
</feature>
<evidence type="ECO:0000313" key="5">
    <source>
        <dbReference type="Proteomes" id="UP000011116"/>
    </source>
</evidence>
<dbReference type="PROSITE" id="PS50089">
    <property type="entry name" value="ZF_RING_2"/>
    <property type="match status" value="1"/>
</dbReference>
<feature type="region of interest" description="Disordered" evidence="2">
    <location>
        <begin position="160"/>
        <end position="255"/>
    </location>
</feature>
<dbReference type="Gene3D" id="3.30.40.10">
    <property type="entry name" value="Zinc/RING finger domain, C3HC4 (zinc finger)"/>
    <property type="match status" value="1"/>
</dbReference>
<feature type="compositionally biased region" description="Basic and acidic residues" evidence="2">
    <location>
        <begin position="160"/>
        <end position="180"/>
    </location>
</feature>
<feature type="region of interest" description="Disordered" evidence="2">
    <location>
        <begin position="546"/>
        <end position="584"/>
    </location>
</feature>
<evidence type="ECO:0000256" key="2">
    <source>
        <dbReference type="SAM" id="MobiDB-lite"/>
    </source>
</evidence>
<dbReference type="AlphaFoldDB" id="A0A8I6XIS4"/>
<feature type="compositionally biased region" description="Low complexity" evidence="2">
    <location>
        <begin position="10"/>
        <end position="25"/>
    </location>
</feature>
<keyword evidence="1" id="KW-0479">Metal-binding</keyword>
<reference evidence="4" key="3">
    <citation type="submission" date="2022-01" db="UniProtKB">
        <authorList>
            <consortium name="EnsemblPlants"/>
        </authorList>
    </citation>
    <scope>IDENTIFICATION</scope>
    <source>
        <strain evidence="4">subsp. vulgare</strain>
    </source>
</reference>